<organism evidence="2 3">
    <name type="scientific">Allacma fusca</name>
    <dbReference type="NCBI Taxonomy" id="39272"/>
    <lineage>
        <taxon>Eukaryota</taxon>
        <taxon>Metazoa</taxon>
        <taxon>Ecdysozoa</taxon>
        <taxon>Arthropoda</taxon>
        <taxon>Hexapoda</taxon>
        <taxon>Collembola</taxon>
        <taxon>Symphypleona</taxon>
        <taxon>Sminthuridae</taxon>
        <taxon>Allacma</taxon>
    </lineage>
</organism>
<dbReference type="PROSITE" id="PS50191">
    <property type="entry name" value="CRAL_TRIO"/>
    <property type="match status" value="1"/>
</dbReference>
<name>A0A8J2LJL4_9HEXA</name>
<dbReference type="OrthoDB" id="1434354at2759"/>
<feature type="domain" description="CRAL-TRIO" evidence="1">
    <location>
        <begin position="53"/>
        <end position="225"/>
    </location>
</feature>
<evidence type="ECO:0000313" key="2">
    <source>
        <dbReference type="EMBL" id="CAG7834324.1"/>
    </source>
</evidence>
<dbReference type="Pfam" id="PF00650">
    <property type="entry name" value="CRAL_TRIO"/>
    <property type="match status" value="1"/>
</dbReference>
<accession>A0A8J2LJL4</accession>
<reference evidence="2" key="1">
    <citation type="submission" date="2021-06" db="EMBL/GenBank/DDBJ databases">
        <authorList>
            <person name="Hodson N. C."/>
            <person name="Mongue J. A."/>
            <person name="Jaron S. K."/>
        </authorList>
    </citation>
    <scope>NUCLEOTIDE SEQUENCE</scope>
</reference>
<keyword evidence="3" id="KW-1185">Reference proteome</keyword>
<dbReference type="InterPro" id="IPR004245">
    <property type="entry name" value="DUF229"/>
</dbReference>
<dbReference type="InterPro" id="IPR001251">
    <property type="entry name" value="CRAL-TRIO_dom"/>
</dbReference>
<evidence type="ECO:0000259" key="1">
    <source>
        <dbReference type="PROSITE" id="PS50191"/>
    </source>
</evidence>
<dbReference type="GO" id="GO:0005615">
    <property type="term" value="C:extracellular space"/>
    <property type="evidence" value="ECO:0007669"/>
    <property type="project" value="TreeGrafter"/>
</dbReference>
<dbReference type="EMBL" id="CAJVCH010570193">
    <property type="protein sequence ID" value="CAG7834324.1"/>
    <property type="molecule type" value="Genomic_DNA"/>
</dbReference>
<dbReference type="PANTHER" id="PTHR10974">
    <property type="entry name" value="FI08016P-RELATED"/>
    <property type="match status" value="1"/>
</dbReference>
<dbReference type="Pfam" id="PF02995">
    <property type="entry name" value="DUF229"/>
    <property type="match status" value="1"/>
</dbReference>
<dbReference type="CDD" id="cd00170">
    <property type="entry name" value="SEC14"/>
    <property type="match status" value="1"/>
</dbReference>
<proteinExistence type="predicted"/>
<dbReference type="PANTHER" id="PTHR10974:SF1">
    <property type="entry name" value="FI08016P-RELATED"/>
    <property type="match status" value="1"/>
</dbReference>
<dbReference type="AlphaFoldDB" id="A0A8J2LJL4"/>
<dbReference type="Proteomes" id="UP000708208">
    <property type="component" value="Unassembled WGS sequence"/>
</dbReference>
<comment type="caution">
    <text evidence="2">The sequence shown here is derived from an EMBL/GenBank/DDBJ whole genome shotgun (WGS) entry which is preliminary data.</text>
</comment>
<sequence>MELIVLPKISRSLVFYFSVSTLLSIVSSYEGIPEGVPPELVHLYNRGLENWKAPADFHAKFPYYHSGYDEDGKLVWVLELGKWDIQSAMEQGPEIRDLMDKYADQAVLTIYNSTYSKNGITPVLGIVDMDGYSLKQLTSIKTVEFIVLKLRIIVIALTNAQSAYFINTNFVAQSFLNLVKPLLGRQFEKMEVYGTNKATWMAKILKDIPRDQLPSWYGGTEDFKPMTRSYPTPSHFKSLHPWRLKTPVSEVRVQQCQIPELSPDHLQEIEIPNAPECYGDMKSLFKLDFKKNLIRLDPQSKHWKSKLWKQTICYYSPVTRLRDKPDFQYEPETPTRINSTVTVLSQDIDGIHVWCQHIPWNEKLYEDYFSLVQIKSELEEKLHAANGGKEFYSVIIIGQDGSSHMNFIRTMPKVHKFLKEKLGAVEFHGFNSLGPTTLWSMNPFLPDWNSSNSLMPATGMDPLERVVPLFGKSSRNRVTGPPLMRIICARVFSSPWDLDPLSTNPFITTSETSELNS</sequence>
<evidence type="ECO:0000313" key="3">
    <source>
        <dbReference type="Proteomes" id="UP000708208"/>
    </source>
</evidence>
<protein>
    <recommendedName>
        <fullName evidence="1">CRAL-TRIO domain-containing protein</fullName>
    </recommendedName>
</protein>
<gene>
    <name evidence="2" type="ORF">AFUS01_LOCUS43841</name>
</gene>